<reference evidence="3" key="2">
    <citation type="journal article" date="2017" name="Nat. Plants">
        <title>The Aegilops tauschii genome reveals multiple impacts of transposons.</title>
        <authorList>
            <person name="Zhao G."/>
            <person name="Zou C."/>
            <person name="Li K."/>
            <person name="Wang K."/>
            <person name="Li T."/>
            <person name="Gao L."/>
            <person name="Zhang X."/>
            <person name="Wang H."/>
            <person name="Yang Z."/>
            <person name="Liu X."/>
            <person name="Jiang W."/>
            <person name="Mao L."/>
            <person name="Kong X."/>
            <person name="Jiao Y."/>
            <person name="Jia J."/>
        </authorList>
    </citation>
    <scope>NUCLEOTIDE SEQUENCE [LARGE SCALE GENOMIC DNA]</scope>
    <source>
        <strain evidence="3">cv. AL8/78</strain>
    </source>
</reference>
<proteinExistence type="predicted"/>
<feature type="region of interest" description="Disordered" evidence="1">
    <location>
        <begin position="15"/>
        <end position="38"/>
    </location>
</feature>
<reference evidence="2" key="4">
    <citation type="submission" date="2019-03" db="UniProtKB">
        <authorList>
            <consortium name="EnsemblPlants"/>
        </authorList>
    </citation>
    <scope>IDENTIFICATION</scope>
</reference>
<dbReference type="EnsemblPlants" id="AET4Gv20646200.1">
    <property type="protein sequence ID" value="AET4Gv20646200.1"/>
    <property type="gene ID" value="AET4Gv20646200"/>
</dbReference>
<reference evidence="2" key="3">
    <citation type="journal article" date="2017" name="Nature">
        <title>Genome sequence of the progenitor of the wheat D genome Aegilops tauschii.</title>
        <authorList>
            <person name="Luo M.C."/>
            <person name="Gu Y.Q."/>
            <person name="Puiu D."/>
            <person name="Wang H."/>
            <person name="Twardziok S.O."/>
            <person name="Deal K.R."/>
            <person name="Huo N."/>
            <person name="Zhu T."/>
            <person name="Wang L."/>
            <person name="Wang Y."/>
            <person name="McGuire P.E."/>
            <person name="Liu S."/>
            <person name="Long H."/>
            <person name="Ramasamy R.K."/>
            <person name="Rodriguez J.C."/>
            <person name="Van S.L."/>
            <person name="Yuan L."/>
            <person name="Wang Z."/>
            <person name="Xia Z."/>
            <person name="Xiao L."/>
            <person name="Anderson O.D."/>
            <person name="Ouyang S."/>
            <person name="Liang Y."/>
            <person name="Zimin A.V."/>
            <person name="Pertea G."/>
            <person name="Qi P."/>
            <person name="Bennetzen J.L."/>
            <person name="Dai X."/>
            <person name="Dawson M.W."/>
            <person name="Muller H.G."/>
            <person name="Kugler K."/>
            <person name="Rivarola-Duarte L."/>
            <person name="Spannagl M."/>
            <person name="Mayer K.F.X."/>
            <person name="Lu F.H."/>
            <person name="Bevan M.W."/>
            <person name="Leroy P."/>
            <person name="Li P."/>
            <person name="You F.M."/>
            <person name="Sun Q."/>
            <person name="Liu Z."/>
            <person name="Lyons E."/>
            <person name="Wicker T."/>
            <person name="Salzberg S.L."/>
            <person name="Devos K.M."/>
            <person name="Dvorak J."/>
        </authorList>
    </citation>
    <scope>NUCLEOTIDE SEQUENCE [LARGE SCALE GENOMIC DNA]</scope>
    <source>
        <strain evidence="2">cv. AL8/78</strain>
    </source>
</reference>
<organism evidence="2 3">
    <name type="scientific">Aegilops tauschii subsp. strangulata</name>
    <name type="common">Goatgrass</name>
    <dbReference type="NCBI Taxonomy" id="200361"/>
    <lineage>
        <taxon>Eukaryota</taxon>
        <taxon>Viridiplantae</taxon>
        <taxon>Streptophyta</taxon>
        <taxon>Embryophyta</taxon>
        <taxon>Tracheophyta</taxon>
        <taxon>Spermatophyta</taxon>
        <taxon>Magnoliopsida</taxon>
        <taxon>Liliopsida</taxon>
        <taxon>Poales</taxon>
        <taxon>Poaceae</taxon>
        <taxon>BOP clade</taxon>
        <taxon>Pooideae</taxon>
        <taxon>Triticodae</taxon>
        <taxon>Triticeae</taxon>
        <taxon>Triticinae</taxon>
        <taxon>Aegilops</taxon>
    </lineage>
</organism>
<dbReference type="Gramene" id="AET4Gv20646200.1">
    <property type="protein sequence ID" value="AET4Gv20646200.1"/>
    <property type="gene ID" value="AET4Gv20646200"/>
</dbReference>
<dbReference type="AlphaFoldDB" id="A0A453IQW1"/>
<name>A0A453IQW1_AEGTS</name>
<dbReference type="Proteomes" id="UP000015105">
    <property type="component" value="Chromosome 4D"/>
</dbReference>
<evidence type="ECO:0000313" key="2">
    <source>
        <dbReference type="EnsemblPlants" id="AET4Gv20646200.1"/>
    </source>
</evidence>
<reference evidence="3" key="1">
    <citation type="journal article" date="2014" name="Science">
        <title>Ancient hybridizations among the ancestral genomes of bread wheat.</title>
        <authorList>
            <consortium name="International Wheat Genome Sequencing Consortium,"/>
            <person name="Marcussen T."/>
            <person name="Sandve S.R."/>
            <person name="Heier L."/>
            <person name="Spannagl M."/>
            <person name="Pfeifer M."/>
            <person name="Jakobsen K.S."/>
            <person name="Wulff B.B."/>
            <person name="Steuernagel B."/>
            <person name="Mayer K.F."/>
            <person name="Olsen O.A."/>
        </authorList>
    </citation>
    <scope>NUCLEOTIDE SEQUENCE [LARGE SCALE GENOMIC DNA]</scope>
    <source>
        <strain evidence="3">cv. AL8/78</strain>
    </source>
</reference>
<protein>
    <submittedName>
        <fullName evidence="2">Uncharacterized protein</fullName>
    </submittedName>
</protein>
<accession>A0A453IQW1</accession>
<reference evidence="2" key="5">
    <citation type="journal article" date="2021" name="G3 (Bethesda)">
        <title>Aegilops tauschii genome assembly Aet v5.0 features greater sequence contiguity and improved annotation.</title>
        <authorList>
            <person name="Wang L."/>
            <person name="Zhu T."/>
            <person name="Rodriguez J.C."/>
            <person name="Deal K.R."/>
            <person name="Dubcovsky J."/>
            <person name="McGuire P.E."/>
            <person name="Lux T."/>
            <person name="Spannagl M."/>
            <person name="Mayer K.F.X."/>
            <person name="Baldrich P."/>
            <person name="Meyers B.C."/>
            <person name="Huo N."/>
            <person name="Gu Y.Q."/>
            <person name="Zhou H."/>
            <person name="Devos K.M."/>
            <person name="Bennetzen J.L."/>
            <person name="Unver T."/>
            <person name="Budak H."/>
            <person name="Gulick P.J."/>
            <person name="Galiba G."/>
            <person name="Kalapos B."/>
            <person name="Nelson D.R."/>
            <person name="Li P."/>
            <person name="You F.M."/>
            <person name="Luo M.C."/>
            <person name="Dvorak J."/>
        </authorList>
    </citation>
    <scope>NUCLEOTIDE SEQUENCE [LARGE SCALE GENOMIC DNA]</scope>
    <source>
        <strain evidence="2">cv. AL8/78</strain>
    </source>
</reference>
<evidence type="ECO:0000256" key="1">
    <source>
        <dbReference type="SAM" id="MobiDB-lite"/>
    </source>
</evidence>
<sequence>MIEDEHIRSFLIRKKNTARSRTSGQRRNHRVRSRLWAS</sequence>
<keyword evidence="3" id="KW-1185">Reference proteome</keyword>
<evidence type="ECO:0000313" key="3">
    <source>
        <dbReference type="Proteomes" id="UP000015105"/>
    </source>
</evidence>